<organism evidence="4 5">
    <name type="scientific">Bursaphelenchus okinawaensis</name>
    <dbReference type="NCBI Taxonomy" id="465554"/>
    <lineage>
        <taxon>Eukaryota</taxon>
        <taxon>Metazoa</taxon>
        <taxon>Ecdysozoa</taxon>
        <taxon>Nematoda</taxon>
        <taxon>Chromadorea</taxon>
        <taxon>Rhabditida</taxon>
        <taxon>Tylenchina</taxon>
        <taxon>Tylenchomorpha</taxon>
        <taxon>Aphelenchoidea</taxon>
        <taxon>Aphelenchoididae</taxon>
        <taxon>Bursaphelenchus</taxon>
    </lineage>
</organism>
<reference evidence="4" key="1">
    <citation type="submission" date="2020-09" db="EMBL/GenBank/DDBJ databases">
        <authorList>
            <person name="Kikuchi T."/>
        </authorList>
    </citation>
    <scope>NUCLEOTIDE SEQUENCE</scope>
    <source>
        <strain evidence="4">SH1</strain>
    </source>
</reference>
<dbReference type="Gene3D" id="3.30.1050.10">
    <property type="entry name" value="SCP2 sterol-binding domain"/>
    <property type="match status" value="1"/>
</dbReference>
<dbReference type="SUPFAM" id="SSF117892">
    <property type="entry name" value="Band 7/SPFH domain"/>
    <property type="match status" value="1"/>
</dbReference>
<dbReference type="InterPro" id="IPR036527">
    <property type="entry name" value="SCP2_sterol-bd_dom_sf"/>
</dbReference>
<protein>
    <recommendedName>
        <fullName evidence="3">Band 7 domain-containing protein</fullName>
    </recommendedName>
</protein>
<name>A0A811KSU4_9BILA</name>
<evidence type="ECO:0000256" key="2">
    <source>
        <dbReference type="SAM" id="Phobius"/>
    </source>
</evidence>
<comment type="similarity">
    <text evidence="1">Belongs to the band 7/mec-2 family.</text>
</comment>
<evidence type="ECO:0000313" key="5">
    <source>
        <dbReference type="Proteomes" id="UP000614601"/>
    </source>
</evidence>
<dbReference type="InterPro" id="IPR043202">
    <property type="entry name" value="Band-7_stomatin-like"/>
</dbReference>
<keyword evidence="2" id="KW-0812">Transmembrane</keyword>
<dbReference type="PANTHER" id="PTHR10264:SF28">
    <property type="entry name" value="BAND 7 DOMAIN-CONTAINING PROTEIN"/>
    <property type="match status" value="1"/>
</dbReference>
<dbReference type="InterPro" id="IPR036013">
    <property type="entry name" value="Band_7/SPFH_dom_sf"/>
</dbReference>
<dbReference type="InterPro" id="IPR001972">
    <property type="entry name" value="Stomatin_HflK_fam"/>
</dbReference>
<keyword evidence="5" id="KW-1185">Reference proteome</keyword>
<dbReference type="OrthoDB" id="3592703at2759"/>
<sequence>MFNTTAILEFFGFDGKEETLRSTINENFYKSNFTYNTDFDLSNQYLSIHEDFSNLKQQPPTDEVHARSSVADAILYKVFVCLSAVLLAVTLPFSLIFCLKFVASYETLVVLRLGRTHKVHESGSILVLPFIDKVHRIDVRPKNVELPELSVITADKGIVSVKVVVCYQVTNPFALVCTIKDKDDVVKEVAQTTLHNKITKSTVADITHPRSLDRIMEQVNGDLKEFVNDTGITLTDVKVLNAKVVKPGDNNTFNTFTQIMKSDAGKHMFGMIGEVMKEALGHDILGMATKNAAQPNATTINIPQAGPSAKHTVFNEIINKISLCCDSILVSKVGKRYRIHCDCGGYVETADLNLSEGTGSVSTNPNQDFNPNVTFSLSIKVLNDLINGDMSPWSAYLNGHVKLEGSVDDAMSLKHLSERARALKLKQ</sequence>
<dbReference type="SUPFAM" id="SSF55718">
    <property type="entry name" value="SCP-like"/>
    <property type="match status" value="1"/>
</dbReference>
<dbReference type="InterPro" id="IPR003033">
    <property type="entry name" value="SCP2_sterol-bd_dom"/>
</dbReference>
<dbReference type="EMBL" id="CAJFDH010000004">
    <property type="protein sequence ID" value="CAD5218801.1"/>
    <property type="molecule type" value="Genomic_DNA"/>
</dbReference>
<dbReference type="PRINTS" id="PR00721">
    <property type="entry name" value="STOMATIN"/>
</dbReference>
<feature type="domain" description="Band 7" evidence="3">
    <location>
        <begin position="97"/>
        <end position="260"/>
    </location>
</feature>
<dbReference type="Pfam" id="PF02036">
    <property type="entry name" value="SCP2"/>
    <property type="match status" value="1"/>
</dbReference>
<comment type="caution">
    <text evidence="4">The sequence shown here is derived from an EMBL/GenBank/DDBJ whole genome shotgun (WGS) entry which is preliminary data.</text>
</comment>
<dbReference type="GO" id="GO:0005886">
    <property type="term" value="C:plasma membrane"/>
    <property type="evidence" value="ECO:0007669"/>
    <property type="project" value="InterPro"/>
</dbReference>
<dbReference type="SMART" id="SM00244">
    <property type="entry name" value="PHB"/>
    <property type="match status" value="1"/>
</dbReference>
<feature type="transmembrane region" description="Helical" evidence="2">
    <location>
        <begin position="74"/>
        <end position="97"/>
    </location>
</feature>
<keyword evidence="2" id="KW-1133">Transmembrane helix</keyword>
<dbReference type="AlphaFoldDB" id="A0A811KSU4"/>
<evidence type="ECO:0000256" key="1">
    <source>
        <dbReference type="ARBA" id="ARBA00008164"/>
    </source>
</evidence>
<evidence type="ECO:0000313" key="4">
    <source>
        <dbReference type="EMBL" id="CAD5218801.1"/>
    </source>
</evidence>
<dbReference type="EMBL" id="CAJFCW020000004">
    <property type="protein sequence ID" value="CAG9111770.1"/>
    <property type="molecule type" value="Genomic_DNA"/>
</dbReference>
<gene>
    <name evidence="4" type="ORF">BOKJ2_LOCUS8011</name>
</gene>
<accession>A0A811KSU4</accession>
<dbReference type="Proteomes" id="UP000783686">
    <property type="component" value="Unassembled WGS sequence"/>
</dbReference>
<dbReference type="Pfam" id="PF01145">
    <property type="entry name" value="Band_7"/>
    <property type="match status" value="1"/>
</dbReference>
<dbReference type="Proteomes" id="UP000614601">
    <property type="component" value="Unassembled WGS sequence"/>
</dbReference>
<proteinExistence type="inferred from homology"/>
<dbReference type="Gene3D" id="3.30.479.30">
    <property type="entry name" value="Band 7 domain"/>
    <property type="match status" value="1"/>
</dbReference>
<keyword evidence="2" id="KW-0472">Membrane</keyword>
<dbReference type="PANTHER" id="PTHR10264">
    <property type="entry name" value="BAND 7 PROTEIN-RELATED"/>
    <property type="match status" value="1"/>
</dbReference>
<dbReference type="InterPro" id="IPR001107">
    <property type="entry name" value="Band_7"/>
</dbReference>
<evidence type="ECO:0000259" key="3">
    <source>
        <dbReference type="SMART" id="SM00244"/>
    </source>
</evidence>